<dbReference type="GO" id="GO:0005634">
    <property type="term" value="C:nucleus"/>
    <property type="evidence" value="ECO:0007669"/>
    <property type="project" value="TreeGrafter"/>
</dbReference>
<dbReference type="AlphaFoldDB" id="A0A1I8N6C2"/>
<feature type="compositionally biased region" description="Acidic residues" evidence="4">
    <location>
        <begin position="352"/>
        <end position="393"/>
    </location>
</feature>
<evidence type="ECO:0000313" key="5">
    <source>
        <dbReference type="EnsemblMetazoa" id="MDOA012015-PA"/>
    </source>
</evidence>
<dbReference type="PANTHER" id="PTHR24113">
    <property type="entry name" value="RAN GTPASE-ACTIVATING PROTEIN 1"/>
    <property type="match status" value="1"/>
</dbReference>
<dbReference type="GO" id="GO:0007165">
    <property type="term" value="P:signal transduction"/>
    <property type="evidence" value="ECO:0007669"/>
    <property type="project" value="InterPro"/>
</dbReference>
<dbReference type="InterPro" id="IPR032675">
    <property type="entry name" value="LRR_dom_sf"/>
</dbReference>
<dbReference type="RefSeq" id="XP_005175520.2">
    <property type="nucleotide sequence ID" value="XM_005175463.4"/>
</dbReference>
<dbReference type="SUPFAM" id="SSF52047">
    <property type="entry name" value="RNI-like"/>
    <property type="match status" value="1"/>
</dbReference>
<dbReference type="Gene3D" id="3.80.10.10">
    <property type="entry name" value="Ribonuclease Inhibitor"/>
    <property type="match status" value="1"/>
</dbReference>
<keyword evidence="3" id="KW-0677">Repeat</keyword>
<dbReference type="KEGG" id="mde:101892426"/>
<evidence type="ECO:0000256" key="1">
    <source>
        <dbReference type="ARBA" id="ARBA00022468"/>
    </source>
</evidence>
<dbReference type="GO" id="GO:0048471">
    <property type="term" value="C:perinuclear region of cytoplasm"/>
    <property type="evidence" value="ECO:0007669"/>
    <property type="project" value="TreeGrafter"/>
</dbReference>
<dbReference type="InterPro" id="IPR036720">
    <property type="entry name" value="RanGAP1_C_sf"/>
</dbReference>
<dbReference type="Pfam" id="PF13516">
    <property type="entry name" value="LRR_6"/>
    <property type="match status" value="4"/>
</dbReference>
<evidence type="ECO:0000256" key="2">
    <source>
        <dbReference type="ARBA" id="ARBA00022614"/>
    </source>
</evidence>
<evidence type="ECO:0000256" key="4">
    <source>
        <dbReference type="SAM" id="MobiDB-lite"/>
    </source>
</evidence>
<dbReference type="InterPro" id="IPR001611">
    <property type="entry name" value="Leu-rich_rpt"/>
</dbReference>
<dbReference type="EnsemblMetazoa" id="MDOA012015-RA">
    <property type="protein sequence ID" value="MDOA012015-PA"/>
    <property type="gene ID" value="MDOA012015"/>
</dbReference>
<organism evidence="5">
    <name type="scientific">Musca domestica</name>
    <name type="common">House fly</name>
    <dbReference type="NCBI Taxonomy" id="7370"/>
    <lineage>
        <taxon>Eukaryota</taxon>
        <taxon>Metazoa</taxon>
        <taxon>Ecdysozoa</taxon>
        <taxon>Arthropoda</taxon>
        <taxon>Hexapoda</taxon>
        <taxon>Insecta</taxon>
        <taxon>Pterygota</taxon>
        <taxon>Neoptera</taxon>
        <taxon>Endopterygota</taxon>
        <taxon>Diptera</taxon>
        <taxon>Brachycera</taxon>
        <taxon>Muscomorpha</taxon>
        <taxon>Muscoidea</taxon>
        <taxon>Muscidae</taxon>
        <taxon>Musca</taxon>
    </lineage>
</organism>
<sequence>MSTTFSFGNIAKELQEVKEEGVTFEDKQLTWDTAEDVKDVVAALETQKVVHYLKLDGNTLGIDAAAAIGKALEKHPEFRKALWKNMFTRRLKTEIPQALKSLGSGLMVAQAQLTVLDLSDNALGPNGMVGLEDLLRSKVCYSLQELRLNNCGLGIGGGQMLSKALLDCHRTSTAAGTPLKLKVFITGRNRLENDGAKAIAKIFSTVKTLEEIAMPQNSIYHDGIAALAEGFKQNPNLKILNLNDNTVTSKGAQHLADAFSFTPHLREINFGDCLLKTNGAYHFAEALEENHRELEVVDLGFNEIGPDGGLVLATAMQNKPNLQRLNLDGNQFGYEGRMRIKEAMDQTANPDALEEMEEDQSEAEDDEDEDVEDDEDEDDDTVDEEIDEEDEIYDDHHNDTTEEADEDDYGENAAEETAYTTTQAFTSKMLNANESFMSNKSVTFADNTTTVGGSTAETFCLSQKPCSLQMFDSLVESDKLQAFKSVIEQFSDDNYLLLLIFTTLKCAHLAQSSSVALDLAMSLYKECVDYAIKTKQERRVLNYLLQQLGLLRSEIKFKSLYNLKSCRYALRETLYKKPLASEYMKNTFKVFLEQLDV</sequence>
<name>A0A1I8N6C2_MUSDO</name>
<dbReference type="VEuPathDB" id="VectorBase:MDOA012015"/>
<dbReference type="STRING" id="7370.A0A1I8N6C2"/>
<evidence type="ECO:0008006" key="6">
    <source>
        <dbReference type="Google" id="ProtNLM"/>
    </source>
</evidence>
<evidence type="ECO:0000256" key="3">
    <source>
        <dbReference type="ARBA" id="ARBA00022737"/>
    </source>
</evidence>
<dbReference type="GO" id="GO:0005829">
    <property type="term" value="C:cytosol"/>
    <property type="evidence" value="ECO:0007669"/>
    <property type="project" value="TreeGrafter"/>
</dbReference>
<feature type="compositionally biased region" description="Acidic residues" evidence="4">
    <location>
        <begin position="401"/>
        <end position="411"/>
    </location>
</feature>
<proteinExistence type="predicted"/>
<dbReference type="eggNOG" id="KOG1909">
    <property type="taxonomic scope" value="Eukaryota"/>
</dbReference>
<accession>A0A1I8N6C2</accession>
<gene>
    <name evidence="5" type="primary">101892426</name>
</gene>
<protein>
    <recommendedName>
        <fullName evidence="6">Ran GTPase-activating protein</fullName>
    </recommendedName>
</protein>
<reference evidence="5" key="1">
    <citation type="submission" date="2020-05" db="UniProtKB">
        <authorList>
            <consortium name="EnsemblMetazoa"/>
        </authorList>
    </citation>
    <scope>IDENTIFICATION</scope>
    <source>
        <strain evidence="5">Aabys</strain>
    </source>
</reference>
<dbReference type="SUPFAM" id="SSF69099">
    <property type="entry name" value="Ran-GTPase activating protein 1 (RanGAP1), C-terminal domain"/>
    <property type="match status" value="1"/>
</dbReference>
<dbReference type="SMART" id="SM00368">
    <property type="entry name" value="LRR_RI"/>
    <property type="match status" value="8"/>
</dbReference>
<dbReference type="GO" id="GO:0005096">
    <property type="term" value="F:GTPase activator activity"/>
    <property type="evidence" value="ECO:0007669"/>
    <property type="project" value="UniProtKB-KW"/>
</dbReference>
<keyword evidence="1" id="KW-0343">GTPase activation</keyword>
<dbReference type="PANTHER" id="PTHR24113:SF12">
    <property type="entry name" value="RAN GTPASE-ACTIVATING PROTEIN 1"/>
    <property type="match status" value="1"/>
</dbReference>
<dbReference type="GO" id="GO:0006913">
    <property type="term" value="P:nucleocytoplasmic transport"/>
    <property type="evidence" value="ECO:0007669"/>
    <property type="project" value="TreeGrafter"/>
</dbReference>
<dbReference type="VEuPathDB" id="VectorBase:MDOMA2_021281"/>
<dbReference type="Gene3D" id="1.25.40.200">
    <property type="entry name" value="Ran-GTPase activating protein 1, C-terminal domain"/>
    <property type="match status" value="1"/>
</dbReference>
<dbReference type="GO" id="GO:0031267">
    <property type="term" value="F:small GTPase binding"/>
    <property type="evidence" value="ECO:0007669"/>
    <property type="project" value="TreeGrafter"/>
</dbReference>
<dbReference type="InterPro" id="IPR027038">
    <property type="entry name" value="RanGap"/>
</dbReference>
<keyword evidence="2" id="KW-0433">Leucine-rich repeat</keyword>
<feature type="region of interest" description="Disordered" evidence="4">
    <location>
        <begin position="345"/>
        <end position="411"/>
    </location>
</feature>
<dbReference type="CDD" id="cd00116">
    <property type="entry name" value="LRR_RI"/>
    <property type="match status" value="1"/>
</dbReference>
<dbReference type="OrthoDB" id="184583at2759"/>